<sequence>MSVIGELAAGIAHEIRNPLTSIKGFIQFLKESYTYDDRSMKYYKIMEEEIDRMNEVIGELLIISKPHQKDFTEERVEGILEDVILLMSTAAQKKGY</sequence>
<dbReference type="InterPro" id="IPR003661">
    <property type="entry name" value="HisK_dim/P_dom"/>
</dbReference>
<dbReference type="RefSeq" id="WP_306019537.1">
    <property type="nucleotide sequence ID" value="NZ_CP129013.1"/>
</dbReference>
<evidence type="ECO:0000256" key="2">
    <source>
        <dbReference type="ARBA" id="ARBA00004370"/>
    </source>
</evidence>
<evidence type="ECO:0000259" key="9">
    <source>
        <dbReference type="PROSITE" id="PS50109"/>
    </source>
</evidence>
<feature type="domain" description="Histidine kinase" evidence="9">
    <location>
        <begin position="10"/>
        <end position="96"/>
    </location>
</feature>
<dbReference type="SMART" id="SM00388">
    <property type="entry name" value="HisKA"/>
    <property type="match status" value="1"/>
</dbReference>
<keyword evidence="7" id="KW-0067">ATP-binding</keyword>
<keyword evidence="8" id="KW-0902">Two-component regulatory system</keyword>
<proteinExistence type="predicted"/>
<protein>
    <recommendedName>
        <fullName evidence="3">histidine kinase</fullName>
        <ecNumber evidence="3">2.7.13.3</ecNumber>
    </recommendedName>
</protein>
<dbReference type="PANTHER" id="PTHR42878:SF7">
    <property type="entry name" value="SENSOR HISTIDINE KINASE GLRK"/>
    <property type="match status" value="1"/>
</dbReference>
<evidence type="ECO:0000256" key="4">
    <source>
        <dbReference type="ARBA" id="ARBA00022679"/>
    </source>
</evidence>
<dbReference type="PANTHER" id="PTHR42878">
    <property type="entry name" value="TWO-COMPONENT HISTIDINE KINASE"/>
    <property type="match status" value="1"/>
</dbReference>
<evidence type="ECO:0000313" key="11">
    <source>
        <dbReference type="Proteomes" id="UP001197974"/>
    </source>
</evidence>
<comment type="subcellular location">
    <subcellularLocation>
        <location evidence="2">Membrane</location>
    </subcellularLocation>
</comment>
<gene>
    <name evidence="10" type="ORF">LC087_10045</name>
</gene>
<dbReference type="Pfam" id="PF00512">
    <property type="entry name" value="HisKA"/>
    <property type="match status" value="1"/>
</dbReference>
<dbReference type="GO" id="GO:0016301">
    <property type="term" value="F:kinase activity"/>
    <property type="evidence" value="ECO:0007669"/>
    <property type="project" value="UniProtKB-KW"/>
</dbReference>
<evidence type="ECO:0000256" key="7">
    <source>
        <dbReference type="ARBA" id="ARBA00022840"/>
    </source>
</evidence>
<dbReference type="InterPro" id="IPR050351">
    <property type="entry name" value="BphY/WalK/GraS-like"/>
</dbReference>
<dbReference type="Gene3D" id="1.10.287.130">
    <property type="match status" value="1"/>
</dbReference>
<dbReference type="InterPro" id="IPR005467">
    <property type="entry name" value="His_kinase_dom"/>
</dbReference>
<evidence type="ECO:0000256" key="5">
    <source>
        <dbReference type="ARBA" id="ARBA00022741"/>
    </source>
</evidence>
<evidence type="ECO:0000256" key="6">
    <source>
        <dbReference type="ARBA" id="ARBA00022777"/>
    </source>
</evidence>
<dbReference type="PROSITE" id="PS50109">
    <property type="entry name" value="HIS_KIN"/>
    <property type="match status" value="1"/>
</dbReference>
<keyword evidence="5" id="KW-0547">Nucleotide-binding</keyword>
<accession>A0ABY9JPN9</accession>
<dbReference type="EC" id="2.7.13.3" evidence="3"/>
<evidence type="ECO:0000256" key="8">
    <source>
        <dbReference type="ARBA" id="ARBA00023012"/>
    </source>
</evidence>
<dbReference type="CDD" id="cd00082">
    <property type="entry name" value="HisKA"/>
    <property type="match status" value="1"/>
</dbReference>
<dbReference type="Proteomes" id="UP001197974">
    <property type="component" value="Chromosome"/>
</dbReference>
<reference evidence="10 11" key="1">
    <citation type="submission" date="2023-06" db="EMBL/GenBank/DDBJ databases">
        <title>Five Gram-positive bacteria isolated from mangrove sediments in Shenzhen, Guangdong, China.</title>
        <authorList>
            <person name="Yu S."/>
            <person name="Zheng W."/>
            <person name="Huang Y."/>
        </authorList>
    </citation>
    <scope>NUCLEOTIDE SEQUENCE [LARGE SCALE GENOMIC DNA]</scope>
    <source>
        <strain evidence="10 11">SaN35-3</strain>
    </source>
</reference>
<organism evidence="10 11">
    <name type="scientific">Bacillus carboniphilus</name>
    <dbReference type="NCBI Taxonomy" id="86663"/>
    <lineage>
        <taxon>Bacteria</taxon>
        <taxon>Bacillati</taxon>
        <taxon>Bacillota</taxon>
        <taxon>Bacilli</taxon>
        <taxon>Bacillales</taxon>
        <taxon>Bacillaceae</taxon>
        <taxon>Bacillus</taxon>
    </lineage>
</organism>
<name>A0ABY9JPN9_9BACI</name>
<dbReference type="InterPro" id="IPR036097">
    <property type="entry name" value="HisK_dim/P_sf"/>
</dbReference>
<comment type="catalytic activity">
    <reaction evidence="1">
        <text>ATP + protein L-histidine = ADP + protein N-phospho-L-histidine.</text>
        <dbReference type="EC" id="2.7.13.3"/>
    </reaction>
</comment>
<dbReference type="SUPFAM" id="SSF47384">
    <property type="entry name" value="Homodimeric domain of signal transducing histidine kinase"/>
    <property type="match status" value="1"/>
</dbReference>
<keyword evidence="11" id="KW-1185">Reference proteome</keyword>
<keyword evidence="4" id="KW-0808">Transferase</keyword>
<keyword evidence="6 10" id="KW-0418">Kinase</keyword>
<evidence type="ECO:0000256" key="1">
    <source>
        <dbReference type="ARBA" id="ARBA00000085"/>
    </source>
</evidence>
<evidence type="ECO:0000313" key="10">
    <source>
        <dbReference type="EMBL" id="WLR41277.1"/>
    </source>
</evidence>
<dbReference type="EMBL" id="CP129013">
    <property type="protein sequence ID" value="WLR41277.1"/>
    <property type="molecule type" value="Genomic_DNA"/>
</dbReference>
<evidence type="ECO:0000256" key="3">
    <source>
        <dbReference type="ARBA" id="ARBA00012438"/>
    </source>
</evidence>